<keyword evidence="10" id="KW-1185">Reference proteome</keyword>
<dbReference type="CDD" id="cd01335">
    <property type="entry name" value="Radical_SAM"/>
    <property type="match status" value="1"/>
</dbReference>
<dbReference type="SFLD" id="SFLDG01067">
    <property type="entry name" value="SPASM/twitch_domain_containing"/>
    <property type="match status" value="1"/>
</dbReference>
<dbReference type="RefSeq" id="WP_181626537.1">
    <property type="nucleotide sequence ID" value="NZ_CBDITX010000013.1"/>
</dbReference>
<dbReference type="SFLD" id="SFLDF00285">
    <property type="entry name" value="anaerobic_Ser-type_sulfatase-m"/>
    <property type="match status" value="1"/>
</dbReference>
<sequence>MMQRKSCQVMVKPTGSVCNLDCKYCFYLEKEKLYPDRKANFKMSDEMLELFIKQHIAAQDVDDVIFAWQGGEPTLMGRAFYQRAIELQQRYAEGRTIVNTFQTNGVLIDEEWAEFFKKNDFLVGISVDGDAALHDEWRVTRSGKPTHEKVEQAIKRLVRHGVEFNTLTVVNHTNMSHPLQVYQYLKSIGSQYMQFIPLVERRSDSSDAELAAPCDKQTKMMPWSVDSLEFGHFLNAIFDIWIREDIGNIGIQIFEQTLAAWCGLPPHVCVFSPTCGSAFAMEMNGDVYNCDHFVYPQYKLGNIQHTTVRAMNNSEQNRQFGNDKSRTMAQECYSCQWRFACNGGCPKHRFLPSVSGVSNQNFLCAGYQLFFSHTALAMGAMKTLYENNISPAEIKTIFV</sequence>
<organism evidence="9 10">
    <name type="scientific">Citrobacter braakii</name>
    <dbReference type="NCBI Taxonomy" id="57706"/>
    <lineage>
        <taxon>Bacteria</taxon>
        <taxon>Pseudomonadati</taxon>
        <taxon>Pseudomonadota</taxon>
        <taxon>Gammaproteobacteria</taxon>
        <taxon>Enterobacterales</taxon>
        <taxon>Enterobacteriaceae</taxon>
        <taxon>Citrobacter</taxon>
        <taxon>Citrobacter freundii complex</taxon>
    </lineage>
</organism>
<dbReference type="Proteomes" id="UP000586346">
    <property type="component" value="Unassembled WGS sequence"/>
</dbReference>
<comment type="similarity">
    <text evidence="7">Belongs to the radical SAM superfamily. Anaerobic sulfatase-maturating enzyme family.</text>
</comment>
<dbReference type="SFLD" id="SFLDS00029">
    <property type="entry name" value="Radical_SAM"/>
    <property type="match status" value="1"/>
</dbReference>
<evidence type="ECO:0000313" key="9">
    <source>
        <dbReference type="EMBL" id="MBC2647681.1"/>
    </source>
</evidence>
<dbReference type="NCBIfam" id="TIGR03942">
    <property type="entry name" value="sulfatase_rSAM"/>
    <property type="match status" value="1"/>
</dbReference>
<keyword evidence="5" id="KW-0408">Iron</keyword>
<keyword evidence="3" id="KW-0949">S-adenosyl-L-methionine</keyword>
<evidence type="ECO:0000313" key="10">
    <source>
        <dbReference type="Proteomes" id="UP000586346"/>
    </source>
</evidence>
<dbReference type="Pfam" id="PF13186">
    <property type="entry name" value="SPASM"/>
    <property type="match status" value="1"/>
</dbReference>
<dbReference type="CDD" id="cd21120">
    <property type="entry name" value="SPASM_anSME"/>
    <property type="match status" value="1"/>
</dbReference>
<dbReference type="EMBL" id="JACLAH010000004">
    <property type="protein sequence ID" value="MBC2647681.1"/>
    <property type="molecule type" value="Genomic_DNA"/>
</dbReference>
<dbReference type="PANTHER" id="PTHR43273:SF3">
    <property type="entry name" value="ANAEROBIC SULFATASE-MATURATING ENZYME HOMOLOG ASLB-RELATED"/>
    <property type="match status" value="1"/>
</dbReference>
<feature type="domain" description="Radical SAM core" evidence="8">
    <location>
        <begin position="1"/>
        <end position="243"/>
    </location>
</feature>
<dbReference type="InterPro" id="IPR023885">
    <property type="entry name" value="4Fe4S-binding_SPASM_dom"/>
</dbReference>
<dbReference type="NCBIfam" id="TIGR04085">
    <property type="entry name" value="rSAM_more_4Fe4S"/>
    <property type="match status" value="1"/>
</dbReference>
<evidence type="ECO:0000256" key="6">
    <source>
        <dbReference type="ARBA" id="ARBA00023014"/>
    </source>
</evidence>
<accession>A0ABR6TWS7</accession>
<evidence type="ECO:0000256" key="3">
    <source>
        <dbReference type="ARBA" id="ARBA00022691"/>
    </source>
</evidence>
<evidence type="ECO:0000259" key="8">
    <source>
        <dbReference type="PROSITE" id="PS51918"/>
    </source>
</evidence>
<dbReference type="SFLD" id="SFLDG01386">
    <property type="entry name" value="main_SPASM_domain-containing"/>
    <property type="match status" value="1"/>
</dbReference>
<dbReference type="InterPro" id="IPR007197">
    <property type="entry name" value="rSAM"/>
</dbReference>
<reference evidence="9 10" key="1">
    <citation type="submission" date="2020-08" db="EMBL/GenBank/DDBJ databases">
        <title>Emergence and comparative genomics analysis of Citrobacter in Fennec fox imported from North Africa to China.</title>
        <authorList>
            <person name="Zheng B."/>
        </authorList>
    </citation>
    <scope>NUCLEOTIDE SEQUENCE [LARGE SCALE GENOMIC DNA]</scope>
    <source>
        <strain evidence="9 10">FF371</strain>
    </source>
</reference>
<comment type="cofactor">
    <cofactor evidence="1">
        <name>[4Fe-4S] cluster</name>
        <dbReference type="ChEBI" id="CHEBI:49883"/>
    </cofactor>
</comment>
<dbReference type="SUPFAM" id="SSF102114">
    <property type="entry name" value="Radical SAM enzymes"/>
    <property type="match status" value="1"/>
</dbReference>
<dbReference type="Pfam" id="PF04055">
    <property type="entry name" value="Radical_SAM"/>
    <property type="match status" value="1"/>
</dbReference>
<gene>
    <name evidence="9" type="ORF">H6P72_13740</name>
</gene>
<dbReference type="SFLD" id="SFLDG01384">
    <property type="entry name" value="thioether_bond_formation_requi"/>
    <property type="match status" value="1"/>
</dbReference>
<protein>
    <submittedName>
        <fullName evidence="9">Anaerobic sulfatase maturase</fullName>
    </submittedName>
</protein>
<name>A0ABR6TWS7_CITBR</name>
<comment type="caution">
    <text evidence="9">The sequence shown here is derived from an EMBL/GenBank/DDBJ whole genome shotgun (WGS) entry which is preliminary data.</text>
</comment>
<evidence type="ECO:0000256" key="4">
    <source>
        <dbReference type="ARBA" id="ARBA00022723"/>
    </source>
</evidence>
<evidence type="ECO:0000256" key="7">
    <source>
        <dbReference type="ARBA" id="ARBA00023601"/>
    </source>
</evidence>
<dbReference type="InterPro" id="IPR013785">
    <property type="entry name" value="Aldolase_TIM"/>
</dbReference>
<dbReference type="InterPro" id="IPR047207">
    <property type="entry name" value="SPASM_anSME"/>
</dbReference>
<keyword evidence="2" id="KW-0004">4Fe-4S</keyword>
<dbReference type="InterPro" id="IPR058240">
    <property type="entry name" value="rSAM_sf"/>
</dbReference>
<proteinExistence type="inferred from homology"/>
<evidence type="ECO:0000256" key="1">
    <source>
        <dbReference type="ARBA" id="ARBA00001966"/>
    </source>
</evidence>
<dbReference type="InterPro" id="IPR034491">
    <property type="entry name" value="Anaerob_Ser_sulfatase-maturase"/>
</dbReference>
<dbReference type="PANTHER" id="PTHR43273">
    <property type="entry name" value="ANAEROBIC SULFATASE-MATURATING ENZYME HOMOLOG ASLB-RELATED"/>
    <property type="match status" value="1"/>
</dbReference>
<dbReference type="PROSITE" id="PS51918">
    <property type="entry name" value="RADICAL_SAM"/>
    <property type="match status" value="1"/>
</dbReference>
<evidence type="ECO:0000256" key="2">
    <source>
        <dbReference type="ARBA" id="ARBA00022485"/>
    </source>
</evidence>
<dbReference type="SFLD" id="SFLDG01072">
    <property type="entry name" value="dehydrogenase_like"/>
    <property type="match status" value="1"/>
</dbReference>
<keyword evidence="6" id="KW-0411">Iron-sulfur</keyword>
<keyword evidence="4" id="KW-0479">Metal-binding</keyword>
<evidence type="ECO:0000256" key="5">
    <source>
        <dbReference type="ARBA" id="ARBA00023004"/>
    </source>
</evidence>
<dbReference type="InterPro" id="IPR023867">
    <property type="entry name" value="Sulphatase_maturase_rSAM"/>
</dbReference>
<dbReference type="Gene3D" id="3.20.20.70">
    <property type="entry name" value="Aldolase class I"/>
    <property type="match status" value="1"/>
</dbReference>